<dbReference type="PIRSF" id="PIRSF017082">
    <property type="entry name" value="YflP"/>
    <property type="match status" value="1"/>
</dbReference>
<dbReference type="OrthoDB" id="7957013at2"/>
<reference evidence="3" key="1">
    <citation type="submission" date="2018-06" db="EMBL/GenBank/DDBJ databases">
        <authorList>
            <person name="Khan S.A."/>
        </authorList>
    </citation>
    <scope>NUCLEOTIDE SEQUENCE [LARGE SCALE GENOMIC DNA]</scope>
    <source>
        <strain evidence="3">DB-1506</strain>
    </source>
</reference>
<comment type="caution">
    <text evidence="2">The sequence shown here is derived from an EMBL/GenBank/DDBJ whole genome shotgun (WGS) entry which is preliminary data.</text>
</comment>
<evidence type="ECO:0000313" key="2">
    <source>
        <dbReference type="EMBL" id="RAI60213.1"/>
    </source>
</evidence>
<dbReference type="InterPro" id="IPR042100">
    <property type="entry name" value="Bug_dom1"/>
</dbReference>
<name>A0A327MDS3_9PROT</name>
<proteinExistence type="inferred from homology"/>
<dbReference type="InterPro" id="IPR005064">
    <property type="entry name" value="BUG"/>
</dbReference>
<gene>
    <name evidence="2" type="ORF">DOO78_03810</name>
</gene>
<protein>
    <submittedName>
        <fullName evidence="2">Tripartite tricarboxylate transporter substrate binding protein</fullName>
    </submittedName>
</protein>
<dbReference type="AlphaFoldDB" id="A0A327MDS3"/>
<accession>A0A327MDS3</accession>
<dbReference type="Gene3D" id="3.40.190.150">
    <property type="entry name" value="Bordetella uptake gene, domain 1"/>
    <property type="match status" value="1"/>
</dbReference>
<dbReference type="Gene3D" id="3.40.190.10">
    <property type="entry name" value="Periplasmic binding protein-like II"/>
    <property type="match status" value="1"/>
</dbReference>
<organism evidence="2 3">
    <name type="scientific">Roseicella frigidaeris</name>
    <dbReference type="NCBI Taxonomy" id="2230885"/>
    <lineage>
        <taxon>Bacteria</taxon>
        <taxon>Pseudomonadati</taxon>
        <taxon>Pseudomonadota</taxon>
        <taxon>Alphaproteobacteria</taxon>
        <taxon>Acetobacterales</taxon>
        <taxon>Roseomonadaceae</taxon>
        <taxon>Roseicella</taxon>
    </lineage>
</organism>
<evidence type="ECO:0000256" key="1">
    <source>
        <dbReference type="ARBA" id="ARBA00006987"/>
    </source>
</evidence>
<dbReference type="EMBL" id="QLIX01000002">
    <property type="protein sequence ID" value="RAI60213.1"/>
    <property type="molecule type" value="Genomic_DNA"/>
</dbReference>
<dbReference type="PANTHER" id="PTHR42928:SF5">
    <property type="entry name" value="BLR1237 PROTEIN"/>
    <property type="match status" value="1"/>
</dbReference>
<evidence type="ECO:0000313" key="3">
    <source>
        <dbReference type="Proteomes" id="UP000249065"/>
    </source>
</evidence>
<sequence>MSGWRAEGMRRRGLLAGALLPAARLARAEAFPARPVRILVPYGPGGSSDIVARILAQRAGELSGQGFPVENRGGGATVPGTQAVATAAPDGYTIGTADNALALNPSLLAGKLPYDTERDLGFLGLAVTSPALLLAHPGAAARSVDEVLAEAARRPGLGLSHGGIGAPTHLAVVQLQLATGREITPIGYRGGGPQLAALVAGETPYGFAALSSALGHVQGGRLRALAVTGAARTPLLPEVPSMAEAGLPAVDVLGEWGFILPAGVPATVVERLHALLLAPAREPALRARLESQGYSVVASGPEDYAAQVRREIAFWRGVAEKAGIKAE</sequence>
<keyword evidence="3" id="KW-1185">Reference proteome</keyword>
<dbReference type="Proteomes" id="UP000249065">
    <property type="component" value="Unassembled WGS sequence"/>
</dbReference>
<comment type="similarity">
    <text evidence="1">Belongs to the UPF0065 (bug) family.</text>
</comment>
<dbReference type="Pfam" id="PF03401">
    <property type="entry name" value="TctC"/>
    <property type="match status" value="1"/>
</dbReference>
<dbReference type="PANTHER" id="PTHR42928">
    <property type="entry name" value="TRICARBOXYLATE-BINDING PROTEIN"/>
    <property type="match status" value="1"/>
</dbReference>